<accession>A0ABW0DIB9</accession>
<evidence type="ECO:0000313" key="3">
    <source>
        <dbReference type="Proteomes" id="UP001596156"/>
    </source>
</evidence>
<evidence type="ECO:0000256" key="1">
    <source>
        <dbReference type="SAM" id="MobiDB-lite"/>
    </source>
</evidence>
<sequence>MAELLQERAGHLGSGAAPHTPQLHQPLAGSLSNRPMYMRCSVLTVARHRVPDPSGFLSAARTRS</sequence>
<dbReference type="EMBL" id="JBHSKL010000046">
    <property type="protein sequence ID" value="MFC5228856.1"/>
    <property type="molecule type" value="Genomic_DNA"/>
</dbReference>
<proteinExistence type="predicted"/>
<gene>
    <name evidence="2" type="ORF">ACFPN6_30765</name>
</gene>
<name>A0ABW0DIB9_STRFI</name>
<reference evidence="3" key="1">
    <citation type="journal article" date="2019" name="Int. J. Syst. Evol. Microbiol.">
        <title>The Global Catalogue of Microorganisms (GCM) 10K type strain sequencing project: providing services to taxonomists for standard genome sequencing and annotation.</title>
        <authorList>
            <consortium name="The Broad Institute Genomics Platform"/>
            <consortium name="The Broad Institute Genome Sequencing Center for Infectious Disease"/>
            <person name="Wu L."/>
            <person name="Ma J."/>
        </authorList>
    </citation>
    <scope>NUCLEOTIDE SEQUENCE [LARGE SCALE GENOMIC DNA]</scope>
    <source>
        <strain evidence="3">CCM 8479</strain>
    </source>
</reference>
<dbReference type="Proteomes" id="UP001596156">
    <property type="component" value="Unassembled WGS sequence"/>
</dbReference>
<organism evidence="2 3">
    <name type="scientific">Streptomyces fimbriatus</name>
    <dbReference type="NCBI Taxonomy" id="68197"/>
    <lineage>
        <taxon>Bacteria</taxon>
        <taxon>Bacillati</taxon>
        <taxon>Actinomycetota</taxon>
        <taxon>Actinomycetes</taxon>
        <taxon>Kitasatosporales</taxon>
        <taxon>Streptomycetaceae</taxon>
        <taxon>Streptomyces</taxon>
    </lineage>
</organism>
<evidence type="ECO:0000313" key="2">
    <source>
        <dbReference type="EMBL" id="MFC5228856.1"/>
    </source>
</evidence>
<dbReference type="RefSeq" id="WP_344645819.1">
    <property type="nucleotide sequence ID" value="NZ_BAAASS010000020.1"/>
</dbReference>
<keyword evidence="3" id="KW-1185">Reference proteome</keyword>
<feature type="region of interest" description="Disordered" evidence="1">
    <location>
        <begin position="1"/>
        <end position="31"/>
    </location>
</feature>
<protein>
    <submittedName>
        <fullName evidence="2">Uncharacterized protein</fullName>
    </submittedName>
</protein>
<feature type="compositionally biased region" description="Basic and acidic residues" evidence="1">
    <location>
        <begin position="1"/>
        <end position="10"/>
    </location>
</feature>
<comment type="caution">
    <text evidence="2">The sequence shown here is derived from an EMBL/GenBank/DDBJ whole genome shotgun (WGS) entry which is preliminary data.</text>
</comment>